<dbReference type="InterPro" id="IPR034660">
    <property type="entry name" value="DinB/YfiT-like"/>
</dbReference>
<dbReference type="Gene3D" id="1.20.120.450">
    <property type="entry name" value="dinb family like domain"/>
    <property type="match status" value="1"/>
</dbReference>
<name>A0AA90HFV8_9ACTN</name>
<comment type="caution">
    <text evidence="1">The sequence shown here is derived from an EMBL/GenBank/DDBJ whole genome shotgun (WGS) entry which is preliminary data.</text>
</comment>
<dbReference type="Pfam" id="PF04978">
    <property type="entry name" value="MST"/>
    <property type="match status" value="1"/>
</dbReference>
<dbReference type="RefSeq" id="WP_271314018.1">
    <property type="nucleotide sequence ID" value="NZ_JABXJJ020000063.1"/>
</dbReference>
<dbReference type="AlphaFoldDB" id="A0AA90HFV8"/>
<proteinExistence type="predicted"/>
<dbReference type="InterPro" id="IPR007061">
    <property type="entry name" value="MST-like"/>
</dbReference>
<protein>
    <submittedName>
        <fullName evidence="1">DUF664 domain-containing protein</fullName>
    </submittedName>
</protein>
<sequence>MTTTPDPEVRTLLSFLAGQRRHVLGALDGLGAEALRRPVLPSGWSCLGLVQHLALDVERFWFRAVLIGDKDVIAALDDADDAWQVGPDVPVADVLGRYRTEVDLADAVVTAAAADPPLAWWPRHLFGEPHLHTLRDILLHVITETACHAGHLDAARELIDGRQWMVLP</sequence>
<evidence type="ECO:0000313" key="1">
    <source>
        <dbReference type="EMBL" id="MDI5974167.1"/>
    </source>
</evidence>
<organism evidence="1">
    <name type="scientific">Streptantibioticus silvisoli</name>
    <dbReference type="NCBI Taxonomy" id="2705255"/>
    <lineage>
        <taxon>Bacteria</taxon>
        <taxon>Bacillati</taxon>
        <taxon>Actinomycetota</taxon>
        <taxon>Actinomycetes</taxon>
        <taxon>Kitasatosporales</taxon>
        <taxon>Streptomycetaceae</taxon>
        <taxon>Streptantibioticus</taxon>
    </lineage>
</organism>
<gene>
    <name evidence="1" type="ORF">POF50_033305</name>
</gene>
<dbReference type="SUPFAM" id="SSF109854">
    <property type="entry name" value="DinB/YfiT-like putative metalloenzymes"/>
    <property type="match status" value="1"/>
</dbReference>
<accession>A0AA90HFV8</accession>
<dbReference type="EMBL" id="JABXJJ020000063">
    <property type="protein sequence ID" value="MDI5974167.1"/>
    <property type="molecule type" value="Genomic_DNA"/>
</dbReference>
<reference evidence="1" key="1">
    <citation type="submission" date="2023-05" db="EMBL/GenBank/DDBJ databases">
        <title>Streptantibioticus silvisoli sp. nov., acidotolerant actinomycetes 1 from pine litter.</title>
        <authorList>
            <person name="Swiecimska M."/>
            <person name="Golinska P."/>
            <person name="Sangal V."/>
            <person name="Wachnowicz B."/>
            <person name="Goodfellow M."/>
        </authorList>
    </citation>
    <scope>NUCLEOTIDE SEQUENCE</scope>
    <source>
        <strain evidence="1">SL13</strain>
    </source>
</reference>